<dbReference type="OrthoDB" id="9805913at2"/>
<accession>A0A330M688</accession>
<dbReference type="NCBIfam" id="TIGR03071">
    <property type="entry name" value="couple_hipA"/>
    <property type="match status" value="1"/>
</dbReference>
<evidence type="ECO:0000256" key="2">
    <source>
        <dbReference type="ARBA" id="ARBA00022679"/>
    </source>
</evidence>
<dbReference type="GO" id="GO:0005829">
    <property type="term" value="C:cytosol"/>
    <property type="evidence" value="ECO:0007669"/>
    <property type="project" value="TreeGrafter"/>
</dbReference>
<dbReference type="AlphaFoldDB" id="A0A330M688"/>
<dbReference type="GO" id="GO:0004674">
    <property type="term" value="F:protein serine/threonine kinase activity"/>
    <property type="evidence" value="ECO:0007669"/>
    <property type="project" value="TreeGrafter"/>
</dbReference>
<evidence type="ECO:0000259" key="4">
    <source>
        <dbReference type="Pfam" id="PF07804"/>
    </source>
</evidence>
<keyword evidence="3" id="KW-0418">Kinase</keyword>
<dbReference type="Pfam" id="PF07804">
    <property type="entry name" value="HipA_C"/>
    <property type="match status" value="1"/>
</dbReference>
<dbReference type="EMBL" id="LS483452">
    <property type="protein sequence ID" value="SQH77648.1"/>
    <property type="molecule type" value="Genomic_DNA"/>
</dbReference>
<comment type="similarity">
    <text evidence="1">Belongs to the HipA Ser/Thr kinase family.</text>
</comment>
<organism evidence="6 7">
    <name type="scientific">Shewanella benthica</name>
    <dbReference type="NCBI Taxonomy" id="43661"/>
    <lineage>
        <taxon>Bacteria</taxon>
        <taxon>Pseudomonadati</taxon>
        <taxon>Pseudomonadota</taxon>
        <taxon>Gammaproteobacteria</taxon>
        <taxon>Alteromonadales</taxon>
        <taxon>Shewanellaceae</taxon>
        <taxon>Shewanella</taxon>
    </lineage>
</organism>
<dbReference type="InterPro" id="IPR017508">
    <property type="entry name" value="HipA_N1"/>
</dbReference>
<evidence type="ECO:0008006" key="8">
    <source>
        <dbReference type="Google" id="ProtNLM"/>
    </source>
</evidence>
<dbReference type="InterPro" id="IPR052028">
    <property type="entry name" value="HipA_Ser/Thr_kinase"/>
</dbReference>
<reference evidence="7" key="1">
    <citation type="submission" date="2018-06" db="EMBL/GenBank/DDBJ databases">
        <authorList>
            <person name="Cea G.-C."/>
            <person name="William W."/>
        </authorList>
    </citation>
    <scope>NUCLEOTIDE SEQUENCE [LARGE SCALE GENOMIC DNA]</scope>
    <source>
        <strain evidence="7">DB21MT-2</strain>
    </source>
</reference>
<evidence type="ECO:0000259" key="5">
    <source>
        <dbReference type="Pfam" id="PF13657"/>
    </source>
</evidence>
<gene>
    <name evidence="6" type="ORF">SHEWBE_3685</name>
</gene>
<evidence type="ECO:0000256" key="3">
    <source>
        <dbReference type="ARBA" id="ARBA00022777"/>
    </source>
</evidence>
<dbReference type="KEGG" id="sbk:SHEWBE_3685"/>
<protein>
    <recommendedName>
        <fullName evidence="8">Phosphatidylinositol kinase</fullName>
    </recommendedName>
</protein>
<feature type="domain" description="HipA-like C-terminal" evidence="4">
    <location>
        <begin position="147"/>
        <end position="388"/>
    </location>
</feature>
<evidence type="ECO:0000256" key="1">
    <source>
        <dbReference type="ARBA" id="ARBA00010164"/>
    </source>
</evidence>
<dbReference type="Pfam" id="PF13657">
    <property type="entry name" value="Couple_hipA"/>
    <property type="match status" value="1"/>
</dbReference>
<proteinExistence type="inferred from homology"/>
<name>A0A330M688_9GAMM</name>
<feature type="domain" description="HipA N-terminal subdomain 1" evidence="5">
    <location>
        <begin position="9"/>
        <end position="105"/>
    </location>
</feature>
<evidence type="ECO:0000313" key="6">
    <source>
        <dbReference type="EMBL" id="SQH77648.1"/>
    </source>
</evidence>
<evidence type="ECO:0000313" key="7">
    <source>
        <dbReference type="Proteomes" id="UP000250123"/>
    </source>
</evidence>
<dbReference type="PANTHER" id="PTHR37419:SF1">
    <property type="entry name" value="SERINE_THREONINE-PROTEIN KINASE TOXIN HIPA"/>
    <property type="match status" value="1"/>
</dbReference>
<dbReference type="InterPro" id="IPR012893">
    <property type="entry name" value="HipA-like_C"/>
</dbReference>
<keyword evidence="2" id="KW-0808">Transferase</keyword>
<dbReference type="PANTHER" id="PTHR37419">
    <property type="entry name" value="SERINE/THREONINE-PROTEIN KINASE TOXIN HIPA"/>
    <property type="match status" value="1"/>
</dbReference>
<dbReference type="Proteomes" id="UP000250123">
    <property type="component" value="Chromosome SHEWBE"/>
</dbReference>
<sequence length="434" mass="49277">MAGSNAYSLNVFFNKQVIAELSFDPDTDNFHFVYQPQWKQKGFALSPHLPLEGDIPSSVIRRYLQNLLPENQGLDHLIEYLAVSKQNTFALIHGIGQDTSGALLFVRQGENIDAKTEFRPITTPELVQRLADPSLFAMEVWDDKPRLSVAGVQSKINVLQLNGEFGFGGGDLCSTHIIKFEKSTQQHLVINEFVTMKLAQLIGLPTANVELHYFDQYPALVVERFDRKLVNDVVKRKHLIDACQACNLGVDRKYERNLGKQRDVAHIRDGVSLKKLFELTQDCVNPIAAKLTLLNWVLFNLCVFNHDAHGKNMSFFVSKAGLEPTPLYDLVNVQMYPEFEQDLAMAIGDEFDPHAINAYQLMEFADDCNINSKLLMRQLQKTAKSINDQLSSAISMLGDLNKDQLAYMAKYQRLVETRCQHFIEQVQEIPKIEL</sequence>